<reference evidence="2 3" key="1">
    <citation type="submission" date="2019-02" db="EMBL/GenBank/DDBJ databases">
        <title>Planctomycetal bacteria perform biofilm scaping via a novel small molecule.</title>
        <authorList>
            <person name="Jeske O."/>
            <person name="Boedeker C."/>
            <person name="Wiegand S."/>
            <person name="Breitling P."/>
            <person name="Kallscheuer N."/>
            <person name="Jogler M."/>
            <person name="Rohde M."/>
            <person name="Petersen J."/>
            <person name="Medema M.H."/>
            <person name="Surup F."/>
            <person name="Jogler C."/>
        </authorList>
    </citation>
    <scope>NUCLEOTIDE SEQUENCE [LARGE SCALE GENOMIC DNA]</scope>
    <source>
        <strain evidence="2 3">Mal15</strain>
    </source>
</reference>
<evidence type="ECO:0000313" key="2">
    <source>
        <dbReference type="EMBL" id="QEF99028.1"/>
    </source>
</evidence>
<feature type="region of interest" description="Disordered" evidence="1">
    <location>
        <begin position="271"/>
        <end position="292"/>
    </location>
</feature>
<keyword evidence="3" id="KW-1185">Reference proteome</keyword>
<proteinExistence type="predicted"/>
<gene>
    <name evidence="2" type="ORF">Mal15_30870</name>
</gene>
<dbReference type="EMBL" id="CP036264">
    <property type="protein sequence ID" value="QEF99028.1"/>
    <property type="molecule type" value="Genomic_DNA"/>
</dbReference>
<dbReference type="AlphaFoldDB" id="A0A5B9MD75"/>
<protein>
    <recommendedName>
        <fullName evidence="4">Glycosyl hydrolases family 2, sugar binding domain</fullName>
    </recommendedName>
</protein>
<dbReference type="Proteomes" id="UP000321353">
    <property type="component" value="Chromosome"/>
</dbReference>
<evidence type="ECO:0008006" key="4">
    <source>
        <dbReference type="Google" id="ProtNLM"/>
    </source>
</evidence>
<evidence type="ECO:0000313" key="3">
    <source>
        <dbReference type="Proteomes" id="UP000321353"/>
    </source>
</evidence>
<dbReference type="Gene3D" id="2.60.120.260">
    <property type="entry name" value="Galactose-binding domain-like"/>
    <property type="match status" value="1"/>
</dbReference>
<accession>A0A5B9MD75</accession>
<sequence>MNRQPRPSRLAFARHVATRRRFTRDVTARRRSRRLIAIALAATLSATPTFSAPAFSAQPSVREALQTIARTDGSAALDQDAAAAATRIQSLPSSQVTEVLDGFENATRRGNNWLRAIAADVSDNGPFQKDALLDFFSDTQKHPDARYVAYQLLVQHDGDLKPTLLANAETDPSLPVRFLKIAAMIDEGAALVSSQPDQAEKILRQVIANGRSPKQLEQTAKLLADLDVSIDLAEELGMMRRWWLIGPFDNTDSEHFDTAYVPENRYLESGSPIAKDTAGDPKPEAGKQQTANWQQIRSDDKLGMVDLNGPLSNEKDAAAYVFATFTVENADTPLAAQARIGCITANKVWINGKLVSSNEVYHSGTRIDQYVDDCELVEGENTVLIKVMQNAQTQPWAQDWQFQFRLTRPDGSAIKTTVL</sequence>
<evidence type="ECO:0000256" key="1">
    <source>
        <dbReference type="SAM" id="MobiDB-lite"/>
    </source>
</evidence>
<dbReference type="KEGG" id="smam:Mal15_30870"/>
<name>A0A5B9MD75_9BACT</name>
<organism evidence="2 3">
    <name type="scientific">Stieleria maiorica</name>
    <dbReference type="NCBI Taxonomy" id="2795974"/>
    <lineage>
        <taxon>Bacteria</taxon>
        <taxon>Pseudomonadati</taxon>
        <taxon>Planctomycetota</taxon>
        <taxon>Planctomycetia</taxon>
        <taxon>Pirellulales</taxon>
        <taxon>Pirellulaceae</taxon>
        <taxon>Stieleria</taxon>
    </lineage>
</organism>